<sequence length="239" mass="28509">MFFFASQNDRTKQLNFACHFSVNHDSVKEEEFDDRVSELVLLTVKDCELKPNYYLSIPITDSSVIKKYLEFRQYVLDTEPTLFKHCSSFRSDLLHITLLTLRLNNQFEIDQCILTMKSLQEELKYFCTYPERLKLYFFGCETFYNKTLFINCRKHDRLENLRAILLERFKLNNINLTGNYDFIPHLSLINIKQKLKTIPLTIYKKYQQSDFGVQNVEAIQLCQIVPTDLQQKYTLKLDF</sequence>
<dbReference type="Proteomes" id="UP000681722">
    <property type="component" value="Unassembled WGS sequence"/>
</dbReference>
<dbReference type="InterPro" id="IPR009097">
    <property type="entry name" value="Cyclic_Pdiesterase"/>
</dbReference>
<comment type="caution">
    <text evidence="2">The sequence shown here is derived from an EMBL/GenBank/DDBJ whole genome shotgun (WGS) entry which is preliminary data.</text>
</comment>
<dbReference type="GO" id="GO:0005829">
    <property type="term" value="C:cytosol"/>
    <property type="evidence" value="ECO:0007669"/>
    <property type="project" value="TreeGrafter"/>
</dbReference>
<dbReference type="OrthoDB" id="277832at2759"/>
<reference evidence="2" key="1">
    <citation type="submission" date="2021-02" db="EMBL/GenBank/DDBJ databases">
        <authorList>
            <person name="Nowell W R."/>
        </authorList>
    </citation>
    <scope>NUCLEOTIDE SEQUENCE</scope>
</reference>
<feature type="domain" description="A-kinase anchor protein 7-like phosphoesterase" evidence="1">
    <location>
        <begin position="51"/>
        <end position="233"/>
    </location>
</feature>
<dbReference type="EMBL" id="CAJOBC010005118">
    <property type="protein sequence ID" value="CAF3852416.1"/>
    <property type="molecule type" value="Genomic_DNA"/>
</dbReference>
<dbReference type="Gene3D" id="3.90.1140.10">
    <property type="entry name" value="Cyclic phosphodiesterase"/>
    <property type="match status" value="1"/>
</dbReference>
<dbReference type="SUPFAM" id="SSF55144">
    <property type="entry name" value="LigT-like"/>
    <property type="match status" value="1"/>
</dbReference>
<accession>A0A814N842</accession>
<dbReference type="PANTHER" id="PTHR15934:SF2">
    <property type="entry name" value="A-KINASE ANCHOR PROTEIN 7-LIKE PHOSPHOESTERASE DOMAIN-CONTAINING PROTEIN"/>
    <property type="match status" value="1"/>
</dbReference>
<evidence type="ECO:0000259" key="1">
    <source>
        <dbReference type="Pfam" id="PF10469"/>
    </source>
</evidence>
<evidence type="ECO:0000313" key="4">
    <source>
        <dbReference type="Proteomes" id="UP000663829"/>
    </source>
</evidence>
<dbReference type="Proteomes" id="UP000663829">
    <property type="component" value="Unassembled WGS sequence"/>
</dbReference>
<evidence type="ECO:0000313" key="2">
    <source>
        <dbReference type="EMBL" id="CAF1086882.1"/>
    </source>
</evidence>
<organism evidence="2 4">
    <name type="scientific">Didymodactylos carnosus</name>
    <dbReference type="NCBI Taxonomy" id="1234261"/>
    <lineage>
        <taxon>Eukaryota</taxon>
        <taxon>Metazoa</taxon>
        <taxon>Spiralia</taxon>
        <taxon>Gnathifera</taxon>
        <taxon>Rotifera</taxon>
        <taxon>Eurotatoria</taxon>
        <taxon>Bdelloidea</taxon>
        <taxon>Philodinida</taxon>
        <taxon>Philodinidae</taxon>
        <taxon>Didymodactylos</taxon>
    </lineage>
</organism>
<dbReference type="PANTHER" id="PTHR15934">
    <property type="entry name" value="RNA 2',3'-CYCLIC PHOSPHODIESTERASE"/>
    <property type="match status" value="1"/>
</dbReference>
<keyword evidence="4" id="KW-1185">Reference proteome</keyword>
<dbReference type="GO" id="GO:0034237">
    <property type="term" value="F:protein kinase A regulatory subunit binding"/>
    <property type="evidence" value="ECO:0007669"/>
    <property type="project" value="TreeGrafter"/>
</dbReference>
<gene>
    <name evidence="2" type="ORF">GPM918_LOCUS18052</name>
    <name evidence="3" type="ORF">SRO942_LOCUS18049</name>
</gene>
<dbReference type="GO" id="GO:0010738">
    <property type="term" value="P:regulation of protein kinase A signaling"/>
    <property type="evidence" value="ECO:0007669"/>
    <property type="project" value="TreeGrafter"/>
</dbReference>
<proteinExistence type="predicted"/>
<evidence type="ECO:0000313" key="3">
    <source>
        <dbReference type="EMBL" id="CAF3852416.1"/>
    </source>
</evidence>
<dbReference type="EMBL" id="CAJNOQ010005118">
    <property type="protein sequence ID" value="CAF1086882.1"/>
    <property type="molecule type" value="Genomic_DNA"/>
</dbReference>
<dbReference type="InterPro" id="IPR019510">
    <property type="entry name" value="AKAP7-like_phosphoesterase"/>
</dbReference>
<dbReference type="Pfam" id="PF10469">
    <property type="entry name" value="AKAP7_NLS"/>
    <property type="match status" value="1"/>
</dbReference>
<name>A0A814N842_9BILA</name>
<dbReference type="AlphaFoldDB" id="A0A814N842"/>
<protein>
    <recommendedName>
        <fullName evidence="1">A-kinase anchor protein 7-like phosphoesterase domain-containing protein</fullName>
    </recommendedName>
</protein>
<dbReference type="InterPro" id="IPR052641">
    <property type="entry name" value="AKAP7_isoform_gamma"/>
</dbReference>